<feature type="chain" id="PRO_5035187435" evidence="1">
    <location>
        <begin position="24"/>
        <end position="171"/>
    </location>
</feature>
<feature type="signal peptide" evidence="1">
    <location>
        <begin position="1"/>
        <end position="23"/>
    </location>
</feature>
<dbReference type="AlphaFoldDB" id="A0A8J5VB01"/>
<sequence>MKVKFVAFIGILGIILFCPDSEAIPKGMPRELYAKYLPKIACYFKQQHCSLEDAYFKSQFPDIVGNECSKCDAKTKIKAREEMPIIQKFYPTKFRILLEKYVIPKVFDCLLYDGPCDKKITLFKEKLPFILKNHKCPGCSETVRFKIRERIIYLKRRHAKKWREIKNKYLH</sequence>
<gene>
    <name evidence="2" type="ORF">G9C98_000497</name>
</gene>
<keyword evidence="1" id="KW-0732">Signal</keyword>
<keyword evidence="3" id="KW-1185">Reference proteome</keyword>
<reference evidence="2" key="1">
    <citation type="submission" date="2020-03" db="EMBL/GenBank/DDBJ databases">
        <authorList>
            <person name="Chebbi M.A."/>
            <person name="Drezen J.M."/>
        </authorList>
    </citation>
    <scope>NUCLEOTIDE SEQUENCE</scope>
    <source>
        <tissue evidence="2">Whole body</tissue>
    </source>
</reference>
<comment type="caution">
    <text evidence="2">The sequence shown here is derived from an EMBL/GenBank/DDBJ whole genome shotgun (WGS) entry which is preliminary data.</text>
</comment>
<dbReference type="OrthoDB" id="7662530at2759"/>
<evidence type="ECO:0000256" key="1">
    <source>
        <dbReference type="SAM" id="SignalP"/>
    </source>
</evidence>
<organism evidence="2 3">
    <name type="scientific">Cotesia typhae</name>
    <dbReference type="NCBI Taxonomy" id="2053667"/>
    <lineage>
        <taxon>Eukaryota</taxon>
        <taxon>Metazoa</taxon>
        <taxon>Ecdysozoa</taxon>
        <taxon>Arthropoda</taxon>
        <taxon>Hexapoda</taxon>
        <taxon>Insecta</taxon>
        <taxon>Pterygota</taxon>
        <taxon>Neoptera</taxon>
        <taxon>Endopterygota</taxon>
        <taxon>Hymenoptera</taxon>
        <taxon>Apocrita</taxon>
        <taxon>Ichneumonoidea</taxon>
        <taxon>Braconidae</taxon>
        <taxon>Microgastrinae</taxon>
        <taxon>Cotesia</taxon>
    </lineage>
</organism>
<name>A0A8J5VB01_9HYME</name>
<dbReference type="EMBL" id="JAAOIC020000032">
    <property type="protein sequence ID" value="KAG8039768.1"/>
    <property type="molecule type" value="Genomic_DNA"/>
</dbReference>
<reference evidence="2" key="2">
    <citation type="submission" date="2021-04" db="EMBL/GenBank/DDBJ databases">
        <title>Genome-wide patterns of bracovirus chromosomal integration into multiple host tissues during parasitism.</title>
        <authorList>
            <person name="Chebbi M.A.C."/>
        </authorList>
    </citation>
    <scope>NUCLEOTIDE SEQUENCE</scope>
    <source>
        <tissue evidence="2">Whole body</tissue>
    </source>
</reference>
<proteinExistence type="predicted"/>
<dbReference type="PANTHER" id="PTHR11257">
    <property type="entry name" value="CHEMOSENSORY PROTEIN-RELATED"/>
    <property type="match status" value="1"/>
</dbReference>
<evidence type="ECO:0000313" key="2">
    <source>
        <dbReference type="EMBL" id="KAG8039768.1"/>
    </source>
</evidence>
<dbReference type="InterPro" id="IPR005055">
    <property type="entry name" value="A10/PebIII"/>
</dbReference>
<dbReference type="Pfam" id="PF03392">
    <property type="entry name" value="OS-D"/>
    <property type="match status" value="1"/>
</dbReference>
<evidence type="ECO:0000313" key="3">
    <source>
        <dbReference type="Proteomes" id="UP000729913"/>
    </source>
</evidence>
<accession>A0A8J5VB01</accession>
<dbReference type="Proteomes" id="UP000729913">
    <property type="component" value="Unassembled WGS sequence"/>
</dbReference>
<protein>
    <submittedName>
        <fullName evidence="2">Uncharacterized protein</fullName>
    </submittedName>
</protein>